<dbReference type="PROSITE" id="PS50082">
    <property type="entry name" value="WD_REPEATS_2"/>
    <property type="match status" value="1"/>
</dbReference>
<dbReference type="FunFam" id="2.130.10.10:FF:000485">
    <property type="entry name" value="Putative WD repeat-containing protein C17D11.16"/>
    <property type="match status" value="1"/>
</dbReference>
<dbReference type="InterPro" id="IPR019775">
    <property type="entry name" value="WD40_repeat_CS"/>
</dbReference>
<name>A0A833QHN7_9POAL</name>
<evidence type="ECO:0000256" key="2">
    <source>
        <dbReference type="ARBA" id="ARBA00022574"/>
    </source>
</evidence>
<keyword evidence="2 4" id="KW-0853">WD repeat</keyword>
<keyword evidence="3" id="KW-0677">Repeat</keyword>
<keyword evidence="1" id="KW-0597">Phosphoprotein</keyword>
<dbReference type="Proteomes" id="UP000623129">
    <property type="component" value="Unassembled WGS sequence"/>
</dbReference>
<dbReference type="Pfam" id="PF00400">
    <property type="entry name" value="WD40"/>
    <property type="match status" value="2"/>
</dbReference>
<dbReference type="PRINTS" id="PR00320">
    <property type="entry name" value="GPROTEINBRPT"/>
</dbReference>
<evidence type="ECO:0000313" key="7">
    <source>
        <dbReference type="Proteomes" id="UP000623129"/>
    </source>
</evidence>
<evidence type="ECO:0000256" key="3">
    <source>
        <dbReference type="ARBA" id="ARBA00022737"/>
    </source>
</evidence>
<dbReference type="PROSITE" id="PS00678">
    <property type="entry name" value="WD_REPEATS_1"/>
    <property type="match status" value="1"/>
</dbReference>
<organism evidence="6 7">
    <name type="scientific">Carex littledalei</name>
    <dbReference type="NCBI Taxonomy" id="544730"/>
    <lineage>
        <taxon>Eukaryota</taxon>
        <taxon>Viridiplantae</taxon>
        <taxon>Streptophyta</taxon>
        <taxon>Embryophyta</taxon>
        <taxon>Tracheophyta</taxon>
        <taxon>Spermatophyta</taxon>
        <taxon>Magnoliopsida</taxon>
        <taxon>Liliopsida</taxon>
        <taxon>Poales</taxon>
        <taxon>Cyperaceae</taxon>
        <taxon>Cyperoideae</taxon>
        <taxon>Cariceae</taxon>
        <taxon>Carex</taxon>
        <taxon>Carex subgen. Euthyceras</taxon>
    </lineage>
</organism>
<proteinExistence type="predicted"/>
<dbReference type="Gene3D" id="2.130.10.10">
    <property type="entry name" value="YVTN repeat-like/Quinoprotein amine dehydrogenase"/>
    <property type="match status" value="2"/>
</dbReference>
<reference evidence="6" key="1">
    <citation type="submission" date="2020-01" db="EMBL/GenBank/DDBJ databases">
        <title>Genome sequence of Kobresia littledalei, the first chromosome-level genome in the family Cyperaceae.</title>
        <authorList>
            <person name="Qu G."/>
        </authorList>
    </citation>
    <scope>NUCLEOTIDE SEQUENCE</scope>
    <source>
        <strain evidence="6">C.B.Clarke</strain>
        <tissue evidence="6">Leaf</tissue>
    </source>
</reference>
<dbReference type="AlphaFoldDB" id="A0A833QHN7"/>
<feature type="compositionally biased region" description="Acidic residues" evidence="5">
    <location>
        <begin position="43"/>
        <end position="55"/>
    </location>
</feature>
<feature type="region of interest" description="Disordered" evidence="5">
    <location>
        <begin position="32"/>
        <end position="79"/>
    </location>
</feature>
<dbReference type="InterPro" id="IPR020472">
    <property type="entry name" value="WD40_PAC1"/>
</dbReference>
<gene>
    <name evidence="6" type="ORF">FCM35_KLT14650</name>
</gene>
<dbReference type="PROSITE" id="PS50294">
    <property type="entry name" value="WD_REPEATS_REGION"/>
    <property type="match status" value="1"/>
</dbReference>
<dbReference type="InterPro" id="IPR001680">
    <property type="entry name" value="WD40_rpt"/>
</dbReference>
<dbReference type="InterPro" id="IPR015943">
    <property type="entry name" value="WD40/YVTN_repeat-like_dom_sf"/>
</dbReference>
<keyword evidence="7" id="KW-1185">Reference proteome</keyword>
<evidence type="ECO:0000256" key="4">
    <source>
        <dbReference type="PROSITE-ProRule" id="PRU00221"/>
    </source>
</evidence>
<dbReference type="InterPro" id="IPR044285">
    <property type="entry name" value="PWP1"/>
</dbReference>
<feature type="compositionally biased region" description="Basic and acidic residues" evidence="5">
    <location>
        <begin position="32"/>
        <end position="42"/>
    </location>
</feature>
<dbReference type="FunFam" id="2.130.10.10:FF:000714">
    <property type="entry name" value="Transducin/WD40 repeat-like superfamily protein"/>
    <property type="match status" value="1"/>
</dbReference>
<dbReference type="OrthoDB" id="270624at2759"/>
<sequence length="495" mass="54828">MISAISWVPKGVSKYVPEVAELPSKEEIEDIVKGDLFDRSGESEDEEEMDEDTEKGDEVSQAHAAANALNKDQDGQSSVVVQDISDGLRELDMDHYDEEDEGIEIFGKAVDLYYPSNDMDPYLKKDKEDDDDEAIEDMTIQPTDAVILCARNEDELNLLEVCIFEEADGDSNMYIHHDIILPAFPLSMAWLDCRPKSGEKGNFVAIGSMDPAIEVWDLDLIDEVQPLLVLGGVSTKKREKGKGKGKGKKFKKGSHRDSVLGLAWNKEVRNVIASASADNTVKIWDVVQEKCAVTLEHHTDKASYYLCAIYMLQVQTVAWSRHSPELLLSGSFDKSVALMDMKSSNESGRWSVDADVESIAWDPHNEHAFVVSLENGMVQCFDKRLASSNSTSASKTIFTLHAHEKAVSSVSFCPVAPNIKLWDISNNQPTCVASQNPKAGKIFSISFSQDNPFLLAIGGLKGKLQVWDTLSEQGIVNRFGMYNNRKLDPNPKSGP</sequence>
<dbReference type="PANTHER" id="PTHR14091">
    <property type="entry name" value="PERIODIC TRYPTOPHAN PROTEIN 1"/>
    <property type="match status" value="1"/>
</dbReference>
<dbReference type="InterPro" id="IPR036322">
    <property type="entry name" value="WD40_repeat_dom_sf"/>
</dbReference>
<accession>A0A833QHN7</accession>
<evidence type="ECO:0000256" key="5">
    <source>
        <dbReference type="SAM" id="MobiDB-lite"/>
    </source>
</evidence>
<dbReference type="EMBL" id="SWLB01000027">
    <property type="protein sequence ID" value="KAF3321397.1"/>
    <property type="molecule type" value="Genomic_DNA"/>
</dbReference>
<dbReference type="SUPFAM" id="SSF50978">
    <property type="entry name" value="WD40 repeat-like"/>
    <property type="match status" value="1"/>
</dbReference>
<dbReference type="PANTHER" id="PTHR14091:SF0">
    <property type="entry name" value="PERIODIC TRYPTOPHAN PROTEIN 1 HOMOLOG"/>
    <property type="match status" value="1"/>
</dbReference>
<dbReference type="GO" id="GO:0005634">
    <property type="term" value="C:nucleus"/>
    <property type="evidence" value="ECO:0007669"/>
    <property type="project" value="TreeGrafter"/>
</dbReference>
<evidence type="ECO:0000256" key="1">
    <source>
        <dbReference type="ARBA" id="ARBA00022553"/>
    </source>
</evidence>
<dbReference type="GO" id="GO:0006364">
    <property type="term" value="P:rRNA processing"/>
    <property type="evidence" value="ECO:0007669"/>
    <property type="project" value="InterPro"/>
</dbReference>
<dbReference type="SMART" id="SM00320">
    <property type="entry name" value="WD40"/>
    <property type="match status" value="5"/>
</dbReference>
<feature type="repeat" description="WD" evidence="4">
    <location>
        <begin position="252"/>
        <end position="294"/>
    </location>
</feature>
<comment type="caution">
    <text evidence="6">The sequence shown here is derived from an EMBL/GenBank/DDBJ whole genome shotgun (WGS) entry which is preliminary data.</text>
</comment>
<protein>
    <submittedName>
        <fullName evidence="6">Periodic tryptophan protein 1</fullName>
    </submittedName>
</protein>
<evidence type="ECO:0000313" key="6">
    <source>
        <dbReference type="EMBL" id="KAF3321397.1"/>
    </source>
</evidence>